<dbReference type="GO" id="GO:0005886">
    <property type="term" value="C:plasma membrane"/>
    <property type="evidence" value="ECO:0007669"/>
    <property type="project" value="UniProtKB-SubCell"/>
</dbReference>
<evidence type="ECO:0000313" key="17">
    <source>
        <dbReference type="Proteomes" id="UP001146505"/>
    </source>
</evidence>
<dbReference type="Pfam" id="PF04602">
    <property type="entry name" value="Arabinose_trans"/>
    <property type="match status" value="1"/>
</dbReference>
<evidence type="ECO:0000259" key="13">
    <source>
        <dbReference type="Pfam" id="PF04602"/>
    </source>
</evidence>
<evidence type="ECO:0000256" key="2">
    <source>
        <dbReference type="ARBA" id="ARBA00004651"/>
    </source>
</evidence>
<keyword evidence="4" id="KW-1003">Cell membrane</keyword>
<dbReference type="InterPro" id="IPR007680">
    <property type="entry name" value="Arabino_trans_central"/>
</dbReference>
<evidence type="ECO:0000256" key="8">
    <source>
        <dbReference type="ARBA" id="ARBA00022989"/>
    </source>
</evidence>
<reference evidence="16" key="1">
    <citation type="submission" date="2022-02" db="EMBL/GenBank/DDBJ databases">
        <title>Corynebacterium sp. from urogenital microbiome.</title>
        <authorList>
            <person name="Cappelli E.A."/>
            <person name="Ribeiro T.G."/>
            <person name="Peixe L."/>
        </authorList>
    </citation>
    <scope>NUCLEOTIDE SEQUENCE</scope>
    <source>
        <strain evidence="16">C9Ua_112</strain>
    </source>
</reference>
<feature type="domain" description="Arabinofuranosyltransferase central" evidence="13">
    <location>
        <begin position="205"/>
        <end position="675"/>
    </location>
</feature>
<evidence type="ECO:0000313" key="16">
    <source>
        <dbReference type="EMBL" id="MCZ9305635.1"/>
    </source>
</evidence>
<evidence type="ECO:0000256" key="5">
    <source>
        <dbReference type="ARBA" id="ARBA00022676"/>
    </source>
</evidence>
<evidence type="ECO:0000256" key="7">
    <source>
        <dbReference type="ARBA" id="ARBA00022692"/>
    </source>
</evidence>
<dbReference type="InterPro" id="IPR042486">
    <property type="entry name" value="Arabino_trans_C_2"/>
</dbReference>
<dbReference type="EMBL" id="JAKMUV010000013">
    <property type="protein sequence ID" value="MCZ9305635.1"/>
    <property type="molecule type" value="Genomic_DNA"/>
</dbReference>
<evidence type="ECO:0000256" key="9">
    <source>
        <dbReference type="ARBA" id="ARBA00023136"/>
    </source>
</evidence>
<dbReference type="Pfam" id="PF14896">
    <property type="entry name" value="Arabino_trans_C"/>
    <property type="match status" value="2"/>
</dbReference>
<evidence type="ECO:0000256" key="1">
    <source>
        <dbReference type="ARBA" id="ARBA00003001"/>
    </source>
</evidence>
<feature type="transmembrane region" description="Helical" evidence="12">
    <location>
        <begin position="655"/>
        <end position="679"/>
    </location>
</feature>
<dbReference type="Gene3D" id="3.40.190.160">
    <property type="match status" value="1"/>
</dbReference>
<feature type="transmembrane region" description="Helical" evidence="12">
    <location>
        <begin position="412"/>
        <end position="439"/>
    </location>
</feature>
<evidence type="ECO:0000259" key="15">
    <source>
        <dbReference type="Pfam" id="PF17689"/>
    </source>
</evidence>
<keyword evidence="7 12" id="KW-0812">Transmembrane</keyword>
<keyword evidence="5" id="KW-0328">Glycosyltransferase</keyword>
<feature type="transmembrane region" description="Helical" evidence="12">
    <location>
        <begin position="358"/>
        <end position="374"/>
    </location>
</feature>
<dbReference type="GO" id="GO:0052636">
    <property type="term" value="F:arabinosyltransferase activity"/>
    <property type="evidence" value="ECO:0007669"/>
    <property type="project" value="InterPro"/>
</dbReference>
<evidence type="ECO:0000256" key="10">
    <source>
        <dbReference type="ARBA" id="ARBA00023316"/>
    </source>
</evidence>
<keyword evidence="6" id="KW-0808">Transferase</keyword>
<dbReference type="GO" id="GO:0071766">
    <property type="term" value="P:Actinobacterium-type cell wall biogenesis"/>
    <property type="evidence" value="ECO:0007669"/>
    <property type="project" value="InterPro"/>
</dbReference>
<comment type="caution">
    <text evidence="16">The sequence shown here is derived from an EMBL/GenBank/DDBJ whole genome shotgun (WGS) entry which is preliminary data.</text>
</comment>
<feature type="transmembrane region" description="Helical" evidence="12">
    <location>
        <begin position="559"/>
        <end position="577"/>
    </location>
</feature>
<feature type="transmembrane region" description="Helical" evidence="12">
    <location>
        <begin position="460"/>
        <end position="484"/>
    </location>
</feature>
<evidence type="ECO:0000256" key="3">
    <source>
        <dbReference type="ARBA" id="ARBA00008195"/>
    </source>
</evidence>
<dbReference type="AlphaFoldDB" id="A0A9X3M9Q6"/>
<dbReference type="Gene3D" id="2.60.120.610">
    <property type="entry name" value="arabinofuranosyltransferase like domain"/>
    <property type="match status" value="1"/>
</dbReference>
<keyword evidence="8 12" id="KW-1133">Transmembrane helix</keyword>
<feature type="transmembrane region" description="Helical" evidence="12">
    <location>
        <begin position="615"/>
        <end position="635"/>
    </location>
</feature>
<feature type="transmembrane region" description="Helical" evidence="12">
    <location>
        <begin position="12"/>
        <end position="32"/>
    </location>
</feature>
<dbReference type="Gene3D" id="2.60.120.940">
    <property type="entry name" value="EmbC, C-terminal domain, subdomain 2"/>
    <property type="match status" value="1"/>
</dbReference>
<accession>A0A9X3M9Q6</accession>
<dbReference type="Proteomes" id="UP001146505">
    <property type="component" value="Unassembled WGS sequence"/>
</dbReference>
<evidence type="ECO:0000256" key="11">
    <source>
        <dbReference type="SAM" id="MobiDB-lite"/>
    </source>
</evidence>
<feature type="transmembrane region" description="Helical" evidence="12">
    <location>
        <begin position="249"/>
        <end position="268"/>
    </location>
</feature>
<feature type="domain" description="Arabinosyltransferase C-terminal" evidence="14">
    <location>
        <begin position="727"/>
        <end position="836"/>
    </location>
</feature>
<dbReference type="Pfam" id="PF17689">
    <property type="entry name" value="Arabino_trans_N"/>
    <property type="match status" value="1"/>
</dbReference>
<comment type="similarity">
    <text evidence="3">Belongs to the emb family.</text>
</comment>
<evidence type="ECO:0000256" key="6">
    <source>
        <dbReference type="ARBA" id="ARBA00022679"/>
    </source>
</evidence>
<protein>
    <submittedName>
        <fullName evidence="16">Arabinosyltransferase domain-containing protein</fullName>
    </submittedName>
</protein>
<keyword evidence="9 12" id="KW-0472">Membrane</keyword>
<comment type="function">
    <text evidence="1">Arabinosyl transferase responsible for the polymerization of arabinose into the arabinan of arabinogalactan.</text>
</comment>
<feature type="transmembrane region" description="Helical" evidence="12">
    <location>
        <begin position="208"/>
        <end position="228"/>
    </location>
</feature>
<feature type="domain" description="Arabinosyltransferase C-terminal" evidence="14">
    <location>
        <begin position="849"/>
        <end position="1160"/>
    </location>
</feature>
<evidence type="ECO:0000256" key="4">
    <source>
        <dbReference type="ARBA" id="ARBA00022475"/>
    </source>
</evidence>
<feature type="compositionally biased region" description="Low complexity" evidence="11">
    <location>
        <begin position="826"/>
        <end position="838"/>
    </location>
</feature>
<keyword evidence="17" id="KW-1185">Reference proteome</keyword>
<feature type="domain" description="Arabinosyltransferas concanavalin like" evidence="15">
    <location>
        <begin position="35"/>
        <end position="201"/>
    </location>
</feature>
<dbReference type="RefSeq" id="WP_269955163.1">
    <property type="nucleotide sequence ID" value="NZ_JAKMUV010000013.1"/>
</dbReference>
<dbReference type="InterPro" id="IPR027451">
    <property type="entry name" value="EmbABC_dom1"/>
</dbReference>
<comment type="subcellular location">
    <subcellularLocation>
        <location evidence="2">Cell membrane</location>
        <topology evidence="2">Multi-pass membrane protein</topology>
    </subcellularLocation>
</comment>
<feature type="compositionally biased region" description="Basic and acidic residues" evidence="11">
    <location>
        <begin position="855"/>
        <end position="865"/>
    </location>
</feature>
<evidence type="ECO:0000259" key="14">
    <source>
        <dbReference type="Pfam" id="PF14896"/>
    </source>
</evidence>
<dbReference type="GeneID" id="301813671"/>
<sequence>MSKVQQPTGKLKLASIISGLIGMVMFLSLPFLPVNQVQSSFNWPQDDDLTSVQAPLISYVPQDVDITVPIKEVRNLDNGATNILSTLPQESTEATLRGLFVRSTDDSLDVVVRNVVPLTIQKDALAKLPDDAKLRITSNYESTRSWVPDAEKSLGYALDSTIDDDVRPALTGIYTDIKNTEKNSNNTIDAGFQAHVTVDSRFTSSPSAIKYLAIFVGIIATAISLYCLHRIDILDKRTTSRRLFHRKWWKPRPLDGVVGFVLLAWYFVGANTSDDGYLLTMAKVSHESGYMANYYRWFGVPESPFGSPFYDLLALMTHVTTASIWMRLPSLIAGLVTWLVLSREVMPRLGAKINQRRVAHWTMAATFLLFWMTFNNGTRPEPIIAVLSLLAWVSFERAIATHRLLPAAVATIIATLALGAGPTGLMAVSALLASLGALIRILTRRLPLLGAPKGAPKKTVIAAILAQIAPFLAAGTAILTAVFADQTLRTVAEAIKLRGAIGPSMHWYDEFRRYEALMEQTVDGSFPRRFTMVMLFFCIGIVIAAMLRNGRITGAAKGPSMRLLLVILGTLFFMTFTPTKWTHHFGVFAGIGAALTALAAVGASRFALQTRRNRILFLGSTLMLFAFTLAGPNGWWYLSSYGVPWWDKPVQISGITASSVVLAISIVVLVWGAIVGFLADAKHARATTESEVADLKRAERNKLDRFRGLTAAPIGILTTITVVFTLASMTKGMVSQWPAYSVGKGNVMALTGQSCNQAADVLVETNTNESFLKPADGTSLKDSLTAGGGRGFEPNNIPAKIDAKSSGESQSTVGSADQFRKEESSSDSSTDSSSNDSRTSADRGGAQAAASQDKATNDSDAEKGSSSDSNDASGTTGGLRATKGVNGSYAVLPFGIDTNRVPVVGSFTEGLQTPANTMTSWYSLPKNRDGLPLLVFSVAGRVGHFDMDGIFKYGQEIKVQFGKSGGSKKAEDFKVLGEQIPLDPGYAPEWRNLRIPMNQVPEDADSVRIVANDPNLTPAQWIAITPPRVPKMESLNDYVGSEAPTLLDWTIAFQFPCQKQYDHWAGVAEPAKFRISPDHDVRSNHTPVMDYSGGGSYGLVQMTSQAEEIPTYLKDDWQRDWGVLDKLTPFPNASGDAPKPVKLETETHKRSGLWYNGPMKFSD</sequence>
<dbReference type="GO" id="GO:0071555">
    <property type="term" value="P:cell wall organization"/>
    <property type="evidence" value="ECO:0007669"/>
    <property type="project" value="UniProtKB-KW"/>
</dbReference>
<proteinExistence type="inferred from homology"/>
<keyword evidence="10" id="KW-0961">Cell wall biogenesis/degradation</keyword>
<organism evidence="16 17">
    <name type="scientific">Corynebacterium macclintockiae</name>
    <dbReference type="NCBI Taxonomy" id="2913501"/>
    <lineage>
        <taxon>Bacteria</taxon>
        <taxon>Bacillati</taxon>
        <taxon>Actinomycetota</taxon>
        <taxon>Actinomycetes</taxon>
        <taxon>Mycobacteriales</taxon>
        <taxon>Corynebacteriaceae</taxon>
        <taxon>Corynebacterium</taxon>
    </lineage>
</organism>
<gene>
    <name evidence="16" type="ORF">L8U58_08895</name>
</gene>
<name>A0A9X3M9Q6_9CORY</name>
<dbReference type="InterPro" id="IPR032731">
    <property type="entry name" value="Arabino_trans_C"/>
</dbReference>
<dbReference type="InterPro" id="IPR040920">
    <property type="entry name" value="Arabino_trans_N"/>
</dbReference>
<feature type="transmembrane region" description="Helical" evidence="12">
    <location>
        <begin position="324"/>
        <end position="346"/>
    </location>
</feature>
<feature type="transmembrane region" description="Helical" evidence="12">
    <location>
        <begin position="583"/>
        <end position="603"/>
    </location>
</feature>
<feature type="transmembrane region" description="Helical" evidence="12">
    <location>
        <begin position="706"/>
        <end position="727"/>
    </location>
</feature>
<evidence type="ECO:0000256" key="12">
    <source>
        <dbReference type="SAM" id="Phobius"/>
    </source>
</evidence>
<feature type="region of interest" description="Disordered" evidence="11">
    <location>
        <begin position="773"/>
        <end position="882"/>
    </location>
</feature>
<feature type="transmembrane region" description="Helical" evidence="12">
    <location>
        <begin position="530"/>
        <end position="547"/>
    </location>
</feature>
<feature type="compositionally biased region" description="Polar residues" evidence="11">
    <location>
        <begin position="806"/>
        <end position="815"/>
    </location>
</feature>